<dbReference type="RefSeq" id="WP_378297387.1">
    <property type="nucleotide sequence ID" value="NZ_JBHTJA010000010.1"/>
</dbReference>
<keyword evidence="2" id="KW-0812">Transmembrane</keyword>
<evidence type="ECO:0000313" key="3">
    <source>
        <dbReference type="EMBL" id="MFD0900396.1"/>
    </source>
</evidence>
<reference evidence="4" key="1">
    <citation type="journal article" date="2019" name="Int. J. Syst. Evol. Microbiol.">
        <title>The Global Catalogue of Microorganisms (GCM) 10K type strain sequencing project: providing services to taxonomists for standard genome sequencing and annotation.</title>
        <authorList>
            <consortium name="The Broad Institute Genomics Platform"/>
            <consortium name="The Broad Institute Genome Sequencing Center for Infectious Disease"/>
            <person name="Wu L."/>
            <person name="Ma J."/>
        </authorList>
    </citation>
    <scope>NUCLEOTIDE SEQUENCE [LARGE SCALE GENOMIC DNA]</scope>
    <source>
        <strain evidence="4">JCM 31202</strain>
    </source>
</reference>
<comment type="caution">
    <text evidence="3">The sequence shown here is derived from an EMBL/GenBank/DDBJ whole genome shotgun (WGS) entry which is preliminary data.</text>
</comment>
<feature type="region of interest" description="Disordered" evidence="1">
    <location>
        <begin position="1"/>
        <end position="41"/>
    </location>
</feature>
<dbReference type="Proteomes" id="UP001596972">
    <property type="component" value="Unassembled WGS sequence"/>
</dbReference>
<sequence>MSISRSRRAWGARGRKRQCGTAQLAGAPVESQERRPRGQARGRWYTRKGRWLGQEAMVSVVRGTAYAIGLAIGGGLGGGLIYWFTQSF</sequence>
<gene>
    <name evidence="3" type="ORF">ACFQ11_08335</name>
</gene>
<protein>
    <submittedName>
        <fullName evidence="3">Uncharacterized protein</fullName>
    </submittedName>
</protein>
<evidence type="ECO:0000256" key="2">
    <source>
        <dbReference type="SAM" id="Phobius"/>
    </source>
</evidence>
<accession>A0ABW3EKP9</accession>
<keyword evidence="2" id="KW-0472">Membrane</keyword>
<feature type="transmembrane region" description="Helical" evidence="2">
    <location>
        <begin position="65"/>
        <end position="85"/>
    </location>
</feature>
<proteinExistence type="predicted"/>
<keyword evidence="4" id="KW-1185">Reference proteome</keyword>
<evidence type="ECO:0000256" key="1">
    <source>
        <dbReference type="SAM" id="MobiDB-lite"/>
    </source>
</evidence>
<organism evidence="3 4">
    <name type="scientific">Actinomadura sediminis</name>
    <dbReference type="NCBI Taxonomy" id="1038904"/>
    <lineage>
        <taxon>Bacteria</taxon>
        <taxon>Bacillati</taxon>
        <taxon>Actinomycetota</taxon>
        <taxon>Actinomycetes</taxon>
        <taxon>Streptosporangiales</taxon>
        <taxon>Thermomonosporaceae</taxon>
        <taxon>Actinomadura</taxon>
    </lineage>
</organism>
<keyword evidence="2" id="KW-1133">Transmembrane helix</keyword>
<evidence type="ECO:0000313" key="4">
    <source>
        <dbReference type="Proteomes" id="UP001596972"/>
    </source>
</evidence>
<name>A0ABW3EKP9_9ACTN</name>
<dbReference type="EMBL" id="JBHTJA010000010">
    <property type="protein sequence ID" value="MFD0900396.1"/>
    <property type="molecule type" value="Genomic_DNA"/>
</dbReference>
<feature type="compositionally biased region" description="Basic residues" evidence="1">
    <location>
        <begin position="1"/>
        <end position="18"/>
    </location>
</feature>